<dbReference type="InterPro" id="IPR039422">
    <property type="entry name" value="MarR/SlyA-like"/>
</dbReference>
<comment type="caution">
    <text evidence="2">The sequence shown here is derived from an EMBL/GenBank/DDBJ whole genome shotgun (WGS) entry which is preliminary data.</text>
</comment>
<dbReference type="PANTHER" id="PTHR33164:SF43">
    <property type="entry name" value="HTH-TYPE TRANSCRIPTIONAL REPRESSOR YETL"/>
    <property type="match status" value="1"/>
</dbReference>
<sequence length="178" mass="19194">MTPDFFGDDFFWEVSEVTTAHTSDTAPVLEALARFRAADAQMHQRVRTHAALGENELRILQYVLACDRAGTDVKPSEISRHLGISSASTTALLDRLERLGSVQRVSHPTDRRSILIAPTERAAAEVAALVDAFEDRVARAIDQLSDDGRAAVLAFLDAATGAADDIADPAGARDYASM</sequence>
<feature type="domain" description="HTH marR-type" evidence="1">
    <location>
        <begin position="25"/>
        <end position="161"/>
    </location>
</feature>
<accession>A0A0B4D176</accession>
<evidence type="ECO:0000313" key="2">
    <source>
        <dbReference type="EMBL" id="KIC58140.1"/>
    </source>
</evidence>
<dbReference type="InterPro" id="IPR000835">
    <property type="entry name" value="HTH_MarR-typ"/>
</dbReference>
<name>A0A0B4D176_9MICO</name>
<reference evidence="2 3" key="1">
    <citation type="submission" date="2014-12" db="EMBL/GenBank/DDBJ databases">
        <title>Genome sequencing of Microbacterium hominis TPW29.</title>
        <authorList>
            <person name="Tan P.W."/>
            <person name="Chan K.-G."/>
        </authorList>
    </citation>
    <scope>NUCLEOTIDE SEQUENCE [LARGE SCALE GENOMIC DNA]</scope>
    <source>
        <strain evidence="2 3">TPW29</strain>
    </source>
</reference>
<gene>
    <name evidence="2" type="ORF">RM52_06925</name>
</gene>
<organism evidence="2 3">
    <name type="scientific">Microbacterium hominis</name>
    <dbReference type="NCBI Taxonomy" id="162426"/>
    <lineage>
        <taxon>Bacteria</taxon>
        <taxon>Bacillati</taxon>
        <taxon>Actinomycetota</taxon>
        <taxon>Actinomycetes</taxon>
        <taxon>Micrococcales</taxon>
        <taxon>Microbacteriaceae</taxon>
        <taxon>Microbacterium</taxon>
    </lineage>
</organism>
<proteinExistence type="predicted"/>
<dbReference type="SUPFAM" id="SSF46785">
    <property type="entry name" value="Winged helix' DNA-binding domain"/>
    <property type="match status" value="1"/>
</dbReference>
<dbReference type="RefSeq" id="WP_036317577.1">
    <property type="nucleotide sequence ID" value="NZ_JWSZ01000009.1"/>
</dbReference>
<dbReference type="SMART" id="SM00347">
    <property type="entry name" value="HTH_MARR"/>
    <property type="match status" value="1"/>
</dbReference>
<dbReference type="Pfam" id="PF12802">
    <property type="entry name" value="MarR_2"/>
    <property type="match status" value="1"/>
</dbReference>
<evidence type="ECO:0000313" key="3">
    <source>
        <dbReference type="Proteomes" id="UP000031202"/>
    </source>
</evidence>
<dbReference type="EMBL" id="JWSZ01000009">
    <property type="protein sequence ID" value="KIC58140.1"/>
    <property type="molecule type" value="Genomic_DNA"/>
</dbReference>
<protein>
    <submittedName>
        <fullName evidence="2">Regulatory protein MarR</fullName>
    </submittedName>
</protein>
<dbReference type="GO" id="GO:0006950">
    <property type="term" value="P:response to stress"/>
    <property type="evidence" value="ECO:0007669"/>
    <property type="project" value="TreeGrafter"/>
</dbReference>
<dbReference type="InterPro" id="IPR036388">
    <property type="entry name" value="WH-like_DNA-bd_sf"/>
</dbReference>
<dbReference type="InterPro" id="IPR036390">
    <property type="entry name" value="WH_DNA-bd_sf"/>
</dbReference>
<dbReference type="PROSITE" id="PS50995">
    <property type="entry name" value="HTH_MARR_2"/>
    <property type="match status" value="1"/>
</dbReference>
<dbReference type="Proteomes" id="UP000031202">
    <property type="component" value="Unassembled WGS sequence"/>
</dbReference>
<dbReference type="GO" id="GO:0003700">
    <property type="term" value="F:DNA-binding transcription factor activity"/>
    <property type="evidence" value="ECO:0007669"/>
    <property type="project" value="InterPro"/>
</dbReference>
<dbReference type="PRINTS" id="PR00598">
    <property type="entry name" value="HTHMARR"/>
</dbReference>
<dbReference type="PANTHER" id="PTHR33164">
    <property type="entry name" value="TRANSCRIPTIONAL REGULATOR, MARR FAMILY"/>
    <property type="match status" value="1"/>
</dbReference>
<dbReference type="Gene3D" id="1.10.10.10">
    <property type="entry name" value="Winged helix-like DNA-binding domain superfamily/Winged helix DNA-binding domain"/>
    <property type="match status" value="1"/>
</dbReference>
<evidence type="ECO:0000259" key="1">
    <source>
        <dbReference type="PROSITE" id="PS50995"/>
    </source>
</evidence>
<dbReference type="AlphaFoldDB" id="A0A0B4D176"/>